<dbReference type="EMBL" id="PZQS01000001">
    <property type="protein sequence ID" value="PVD39408.1"/>
    <property type="molecule type" value="Genomic_DNA"/>
</dbReference>
<evidence type="ECO:0008006" key="7">
    <source>
        <dbReference type="Google" id="ProtNLM"/>
    </source>
</evidence>
<protein>
    <recommendedName>
        <fullName evidence="7">F-box domain-containing protein</fullName>
    </recommendedName>
</protein>
<dbReference type="InterPro" id="IPR001611">
    <property type="entry name" value="Leu-rich_rpt"/>
</dbReference>
<dbReference type="InterPro" id="IPR036047">
    <property type="entry name" value="F-box-like_dom_sf"/>
</dbReference>
<dbReference type="AlphaFoldDB" id="A0A2T7Q169"/>
<keyword evidence="6" id="KW-1185">Reference proteome</keyword>
<accession>A0A2T7Q169</accession>
<evidence type="ECO:0000313" key="5">
    <source>
        <dbReference type="EMBL" id="PVD39408.1"/>
    </source>
</evidence>
<name>A0A2T7Q169_POMCA</name>
<dbReference type="InterPro" id="IPR057207">
    <property type="entry name" value="FBXL15_LRR"/>
</dbReference>
<feature type="domain" description="F-box" evidence="3">
    <location>
        <begin position="62"/>
        <end position="99"/>
    </location>
</feature>
<organism evidence="5 6">
    <name type="scientific">Pomacea canaliculata</name>
    <name type="common">Golden apple snail</name>
    <dbReference type="NCBI Taxonomy" id="400727"/>
    <lineage>
        <taxon>Eukaryota</taxon>
        <taxon>Metazoa</taxon>
        <taxon>Spiralia</taxon>
        <taxon>Lophotrochozoa</taxon>
        <taxon>Mollusca</taxon>
        <taxon>Gastropoda</taxon>
        <taxon>Caenogastropoda</taxon>
        <taxon>Architaenioglossa</taxon>
        <taxon>Ampullarioidea</taxon>
        <taxon>Ampullariidae</taxon>
        <taxon>Pomacea</taxon>
    </lineage>
</organism>
<dbReference type="Pfam" id="PF13516">
    <property type="entry name" value="LRR_6"/>
    <property type="match status" value="1"/>
</dbReference>
<feature type="domain" description="F-box/LRR-repeat protein 15-like leucin rich repeat" evidence="4">
    <location>
        <begin position="205"/>
        <end position="328"/>
    </location>
</feature>
<dbReference type="InterPro" id="IPR006553">
    <property type="entry name" value="Leu-rich_rpt_Cys-con_subtyp"/>
</dbReference>
<comment type="caution">
    <text evidence="5">The sequence shown here is derived from an EMBL/GenBank/DDBJ whole genome shotgun (WGS) entry which is preliminary data.</text>
</comment>
<evidence type="ECO:0000256" key="2">
    <source>
        <dbReference type="SAM" id="MobiDB-lite"/>
    </source>
</evidence>
<dbReference type="CDD" id="cd22127">
    <property type="entry name" value="F-box_FBXL16"/>
    <property type="match status" value="1"/>
</dbReference>
<dbReference type="InterPro" id="IPR001810">
    <property type="entry name" value="F-box_dom"/>
</dbReference>
<evidence type="ECO:0000259" key="4">
    <source>
        <dbReference type="Pfam" id="PF25372"/>
    </source>
</evidence>
<gene>
    <name evidence="5" type="ORF">C0Q70_02038</name>
</gene>
<dbReference type="PANTHER" id="PTHR13382">
    <property type="entry name" value="MITOCHONDRIAL ATP SYNTHASE COUPLING FACTOR B"/>
    <property type="match status" value="1"/>
</dbReference>
<dbReference type="InterPro" id="IPR050648">
    <property type="entry name" value="F-box_LRR-repeat"/>
</dbReference>
<dbReference type="SMART" id="SM00367">
    <property type="entry name" value="LRR_CC"/>
    <property type="match status" value="4"/>
</dbReference>
<evidence type="ECO:0000259" key="3">
    <source>
        <dbReference type="Pfam" id="PF12937"/>
    </source>
</evidence>
<dbReference type="Pfam" id="PF25372">
    <property type="entry name" value="DUF7885"/>
    <property type="match status" value="1"/>
</dbReference>
<evidence type="ECO:0000256" key="1">
    <source>
        <dbReference type="ARBA" id="ARBA00022786"/>
    </source>
</evidence>
<evidence type="ECO:0000313" key="6">
    <source>
        <dbReference type="Proteomes" id="UP000245119"/>
    </source>
</evidence>
<sequence>MEGQQQMTTPSPTSATTVLATRPVRSPKAGIARRIRRLNQSMNGHRQRACAETIGELMQDEEFLAAFFLYFAPTERGSLCQVCRKWRRVLYRPHFWTDIMPIISYRDWRRDAAHRRHLYDSLQQRGFDSVGLFGASDEDVLEFANSCQPSKGHLRALSIRCSNLTDSGLEMLFRKMPCIYRLELSGCNEITEAGLWSSLNAKIVSLCIADCINVADDTVGAISQLLPSLYELSLQAYHVTDAALALFSPKQSYTLSVLRLTSCWEVTNSGLVNIVNALPNLTVLGLSGCSKISDDGVELVAESLRRLRSLDLSWCPRITDASLEYIACDLSQLEELVERRRDEIASIMFFPGNTWSESQSQTHRMYLAFRADYVEETRKGRGWDGKGKICLWDLKSCRIPRDVEVWEKQDLWYIRNATPSDVYRQQCPTFCVLPAMPT</sequence>
<dbReference type="SUPFAM" id="SSF52047">
    <property type="entry name" value="RNI-like"/>
    <property type="match status" value="1"/>
</dbReference>
<keyword evidence="1" id="KW-0833">Ubl conjugation pathway</keyword>
<dbReference type="SUPFAM" id="SSF81383">
    <property type="entry name" value="F-box domain"/>
    <property type="match status" value="1"/>
</dbReference>
<dbReference type="OrthoDB" id="10044893at2759"/>
<dbReference type="Proteomes" id="UP000245119">
    <property type="component" value="Linkage Group LG1"/>
</dbReference>
<proteinExistence type="predicted"/>
<dbReference type="Pfam" id="PF12937">
    <property type="entry name" value="F-box-like"/>
    <property type="match status" value="1"/>
</dbReference>
<feature type="compositionally biased region" description="Polar residues" evidence="2">
    <location>
        <begin position="1"/>
        <end position="19"/>
    </location>
</feature>
<reference evidence="5 6" key="1">
    <citation type="submission" date="2018-04" db="EMBL/GenBank/DDBJ databases">
        <title>The genome of golden apple snail Pomacea canaliculata provides insight into stress tolerance and invasive adaptation.</title>
        <authorList>
            <person name="Liu C."/>
            <person name="Liu B."/>
            <person name="Ren Y."/>
            <person name="Zhang Y."/>
            <person name="Wang H."/>
            <person name="Li S."/>
            <person name="Jiang F."/>
            <person name="Yin L."/>
            <person name="Zhang G."/>
            <person name="Qian W."/>
            <person name="Fan W."/>
        </authorList>
    </citation>
    <scope>NUCLEOTIDE SEQUENCE [LARGE SCALE GENOMIC DNA]</scope>
    <source>
        <strain evidence="5">SZHN2017</strain>
        <tissue evidence="5">Muscle</tissue>
    </source>
</reference>
<dbReference type="Gene3D" id="3.80.10.10">
    <property type="entry name" value="Ribonuclease Inhibitor"/>
    <property type="match status" value="2"/>
</dbReference>
<dbReference type="GO" id="GO:0005737">
    <property type="term" value="C:cytoplasm"/>
    <property type="evidence" value="ECO:0007669"/>
    <property type="project" value="TreeGrafter"/>
</dbReference>
<dbReference type="STRING" id="400727.A0A2T7Q169"/>
<dbReference type="InterPro" id="IPR032675">
    <property type="entry name" value="LRR_dom_sf"/>
</dbReference>
<feature type="region of interest" description="Disordered" evidence="2">
    <location>
        <begin position="1"/>
        <end position="22"/>
    </location>
</feature>